<proteinExistence type="predicted"/>
<dbReference type="OrthoDB" id="5426982at2759"/>
<dbReference type="PANTHER" id="PTHR35392:SF5">
    <property type="entry name" value="ZN(2)-C6 FUNGAL-TYPE DOMAIN-CONTAINING PROTEIN"/>
    <property type="match status" value="1"/>
</dbReference>
<evidence type="ECO:0000256" key="2">
    <source>
        <dbReference type="SAM" id="MobiDB-lite"/>
    </source>
</evidence>
<dbReference type="PANTHER" id="PTHR35392">
    <property type="entry name" value="ZN(II)2CYS6 TRANSCRIPTION FACTOR (EUROFUNG)-RELATED-RELATED"/>
    <property type="match status" value="1"/>
</dbReference>
<dbReference type="GO" id="GO:0000981">
    <property type="term" value="F:DNA-binding transcription factor activity, RNA polymerase II-specific"/>
    <property type="evidence" value="ECO:0007669"/>
    <property type="project" value="InterPro"/>
</dbReference>
<evidence type="ECO:0000313" key="3">
    <source>
        <dbReference type="EMBL" id="PMD63033.1"/>
    </source>
</evidence>
<dbReference type="EMBL" id="KZ613783">
    <property type="protein sequence ID" value="PMD63033.1"/>
    <property type="molecule type" value="Genomic_DNA"/>
</dbReference>
<dbReference type="InParanoid" id="A0A2J6TJ54"/>
<dbReference type="CDD" id="cd00067">
    <property type="entry name" value="GAL4"/>
    <property type="match status" value="1"/>
</dbReference>
<organism evidence="3 4">
    <name type="scientific">Hyaloscypha bicolor E</name>
    <dbReference type="NCBI Taxonomy" id="1095630"/>
    <lineage>
        <taxon>Eukaryota</taxon>
        <taxon>Fungi</taxon>
        <taxon>Dikarya</taxon>
        <taxon>Ascomycota</taxon>
        <taxon>Pezizomycotina</taxon>
        <taxon>Leotiomycetes</taxon>
        <taxon>Helotiales</taxon>
        <taxon>Hyaloscyphaceae</taxon>
        <taxon>Hyaloscypha</taxon>
        <taxon>Hyaloscypha bicolor</taxon>
    </lineage>
</organism>
<dbReference type="InterPro" id="IPR052973">
    <property type="entry name" value="Fungal_sec-metab_reg_TF"/>
</dbReference>
<feature type="region of interest" description="Disordered" evidence="2">
    <location>
        <begin position="144"/>
        <end position="198"/>
    </location>
</feature>
<keyword evidence="1" id="KW-0539">Nucleus</keyword>
<reference evidence="3 4" key="1">
    <citation type="submission" date="2016-04" db="EMBL/GenBank/DDBJ databases">
        <title>A degradative enzymes factory behind the ericoid mycorrhizal symbiosis.</title>
        <authorList>
            <consortium name="DOE Joint Genome Institute"/>
            <person name="Martino E."/>
            <person name="Morin E."/>
            <person name="Grelet G."/>
            <person name="Kuo A."/>
            <person name="Kohler A."/>
            <person name="Daghino S."/>
            <person name="Barry K."/>
            <person name="Choi C."/>
            <person name="Cichocki N."/>
            <person name="Clum A."/>
            <person name="Copeland A."/>
            <person name="Hainaut M."/>
            <person name="Haridas S."/>
            <person name="Labutti K."/>
            <person name="Lindquist E."/>
            <person name="Lipzen A."/>
            <person name="Khouja H.-R."/>
            <person name="Murat C."/>
            <person name="Ohm R."/>
            <person name="Olson A."/>
            <person name="Spatafora J."/>
            <person name="Veneault-Fourrey C."/>
            <person name="Henrissat B."/>
            <person name="Grigoriev I."/>
            <person name="Martin F."/>
            <person name="Perotto S."/>
        </authorList>
    </citation>
    <scope>NUCLEOTIDE SEQUENCE [LARGE SCALE GENOMIC DNA]</scope>
    <source>
        <strain evidence="3 4">E</strain>
    </source>
</reference>
<dbReference type="RefSeq" id="XP_024739937.1">
    <property type="nucleotide sequence ID" value="XM_024886646.1"/>
</dbReference>
<name>A0A2J6TJ54_9HELO</name>
<dbReference type="GeneID" id="36594723"/>
<gene>
    <name evidence="3" type="ORF">K444DRAFT_662034</name>
</gene>
<dbReference type="Proteomes" id="UP000235371">
    <property type="component" value="Unassembled WGS sequence"/>
</dbReference>
<feature type="compositionally biased region" description="Low complexity" evidence="2">
    <location>
        <begin position="155"/>
        <end position="168"/>
    </location>
</feature>
<sequence length="633" mass="70809">MEQEHDGLFQDSGGQGSRYYEDLDLNVGAEVDMEMNYDIPTDAGFRDCLLRPVLPPGGGITNLGWTSGTFLVASTEPEPSMRCFNSISGYPDGFDTNSYSFSNPQNSSGTLFNANPSKLLPDTGGYGSENYSYSFATGSGQNELLENVPAPFGEASDSPDATSSSSFPPMIPPSSLGDLVSTAGSSQKRTKAKSKASSSGKYKFKDMVTCFPTNQQPKARRTKKPIPPSEREAYKLARNVRSCSRCKARKIKFTYPRPCEACVKAAGNLNLASAICIQSSFIELRFGGFDLLLISFTRGFLSSEIKSYYGPPKSIRVGMVFHEGQQFPTELVVPITVRDYSTPDSEDPILYHSVALDRINFNVVISKRYAIVPENMPKLNHLLNWGDANMTDARGQSVQQLLITNLKEFMDQYCRHAPRLPLHDLLSSSIRLLKLVRCWRCTHYDLSNSDNDNPVLVSKAVKNQIVLVLKKGIETEERLILKALHKLLYGAKGPGENNMIPLWACMWSLILTYRDCMAVYKQYAIAPRPNIFQPGCSNSEMVVGASKHIYNILTTNYAALFRQSSPLYIDWREQGNFDWIGRSEALRRSFDGLRTQIINFYQSANDLGEDDALLKEWIVDQESRLRPHDPYRI</sequence>
<dbReference type="InterPro" id="IPR001138">
    <property type="entry name" value="Zn2Cys6_DnaBD"/>
</dbReference>
<protein>
    <submittedName>
        <fullName evidence="3">Uncharacterized protein</fullName>
    </submittedName>
</protein>
<accession>A0A2J6TJ54</accession>
<evidence type="ECO:0000313" key="4">
    <source>
        <dbReference type="Proteomes" id="UP000235371"/>
    </source>
</evidence>
<dbReference type="GO" id="GO:0008270">
    <property type="term" value="F:zinc ion binding"/>
    <property type="evidence" value="ECO:0007669"/>
    <property type="project" value="InterPro"/>
</dbReference>
<evidence type="ECO:0000256" key="1">
    <source>
        <dbReference type="ARBA" id="ARBA00023242"/>
    </source>
</evidence>
<keyword evidence="4" id="KW-1185">Reference proteome</keyword>
<dbReference type="AlphaFoldDB" id="A0A2J6TJ54"/>